<feature type="compositionally biased region" description="Polar residues" evidence="6">
    <location>
        <begin position="263"/>
        <end position="286"/>
    </location>
</feature>
<organism evidence="8">
    <name type="scientific">Ictalurus punctatus</name>
    <name type="common">Channel catfish</name>
    <name type="synonym">Silurus punctatus</name>
    <dbReference type="NCBI Taxonomy" id="7998"/>
    <lineage>
        <taxon>Eukaryota</taxon>
        <taxon>Metazoa</taxon>
        <taxon>Chordata</taxon>
        <taxon>Craniata</taxon>
        <taxon>Vertebrata</taxon>
        <taxon>Euteleostomi</taxon>
        <taxon>Actinopterygii</taxon>
        <taxon>Neopterygii</taxon>
        <taxon>Teleostei</taxon>
        <taxon>Ostariophysi</taxon>
        <taxon>Siluriformes</taxon>
        <taxon>Ictaluridae</taxon>
        <taxon>Ictalurus</taxon>
    </lineage>
</organism>
<reference evidence="10 11" key="3">
    <citation type="submission" date="2025-04" db="UniProtKB">
        <authorList>
            <consortium name="RefSeq"/>
        </authorList>
    </citation>
    <scope>IDENTIFICATION</scope>
    <source>
        <tissue evidence="10 11">Blood</tissue>
    </source>
</reference>
<proteinExistence type="evidence at transcript level"/>
<keyword evidence="4" id="KW-0804">Transcription</keyword>
<gene>
    <name evidence="8" type="primary">CBX7</name>
    <name evidence="10 11" type="synonym">cbx7a</name>
</gene>
<evidence type="ECO:0000256" key="6">
    <source>
        <dbReference type="SAM" id="MobiDB-lite"/>
    </source>
</evidence>
<dbReference type="InterPro" id="IPR017984">
    <property type="entry name" value="Chromo_dom_subgr"/>
</dbReference>
<dbReference type="AlphaFoldDB" id="W5UAT9"/>
<dbReference type="CTD" id="550551"/>
<dbReference type="SUPFAM" id="SSF54160">
    <property type="entry name" value="Chromo domain-like"/>
    <property type="match status" value="1"/>
</dbReference>
<feature type="compositionally biased region" description="Acidic residues" evidence="6">
    <location>
        <begin position="165"/>
        <end position="179"/>
    </location>
</feature>
<dbReference type="Proteomes" id="UP000221080">
    <property type="component" value="Chromosome 12"/>
</dbReference>
<dbReference type="GeneID" id="108273000"/>
<dbReference type="KEGG" id="ipu:108273000"/>
<feature type="region of interest" description="Disordered" evidence="6">
    <location>
        <begin position="218"/>
        <end position="286"/>
    </location>
</feature>
<dbReference type="GO" id="GO:0000122">
    <property type="term" value="P:negative regulation of transcription by RNA polymerase II"/>
    <property type="evidence" value="ECO:0007669"/>
    <property type="project" value="TreeGrafter"/>
</dbReference>
<dbReference type="PRINTS" id="PR00504">
    <property type="entry name" value="CHROMODOMAIN"/>
</dbReference>
<dbReference type="PROSITE" id="PS50013">
    <property type="entry name" value="CHROMO_2"/>
    <property type="match status" value="1"/>
</dbReference>
<keyword evidence="3" id="KW-0805">Transcription regulation</keyword>
<evidence type="ECO:0000313" key="9">
    <source>
        <dbReference type="Proteomes" id="UP000221080"/>
    </source>
</evidence>
<dbReference type="InterPro" id="IPR043000">
    <property type="entry name" value="CBX7"/>
</dbReference>
<keyword evidence="5" id="KW-0539">Nucleus</keyword>
<evidence type="ECO:0000256" key="3">
    <source>
        <dbReference type="ARBA" id="ARBA00023015"/>
    </source>
</evidence>
<dbReference type="InterPro" id="IPR023780">
    <property type="entry name" value="Chromo_domain"/>
</dbReference>
<feature type="compositionally biased region" description="Low complexity" evidence="6">
    <location>
        <begin position="240"/>
        <end position="252"/>
    </location>
</feature>
<evidence type="ECO:0000256" key="4">
    <source>
        <dbReference type="ARBA" id="ARBA00023163"/>
    </source>
</evidence>
<dbReference type="EMBL" id="JT410484">
    <property type="protein sequence ID" value="AHH39078.1"/>
    <property type="molecule type" value="mRNA"/>
</dbReference>
<reference evidence="8" key="1">
    <citation type="journal article" date="2012" name="BMC Genomics">
        <title>Efficient assembly and annotation of the transcriptome of catfish by RNA-Seq analysis of a doubled haploid homozygote.</title>
        <authorList>
            <person name="Liu S."/>
            <person name="Zhang Y."/>
            <person name="Zhou Z."/>
            <person name="Waldbieser G."/>
            <person name="Sun F."/>
            <person name="Lu J."/>
            <person name="Zhang J."/>
            <person name="Jiang Y."/>
            <person name="Zhang H."/>
            <person name="Wang X."/>
            <person name="Rajendran K.V."/>
            <person name="Khoo L."/>
            <person name="Kucuktas H."/>
            <person name="Peatman E."/>
            <person name="Liu Z."/>
        </authorList>
    </citation>
    <scope>NUCLEOTIDE SEQUENCE</scope>
    <source>
        <tissue evidence="8">Mixed</tissue>
    </source>
</reference>
<feature type="region of interest" description="Disordered" evidence="6">
    <location>
        <begin position="141"/>
        <end position="205"/>
    </location>
</feature>
<keyword evidence="2" id="KW-0678">Repressor</keyword>
<evidence type="ECO:0000256" key="1">
    <source>
        <dbReference type="ARBA" id="ARBA00004123"/>
    </source>
</evidence>
<dbReference type="RefSeq" id="XP_017337422.1">
    <property type="nucleotide sequence ID" value="XM_017481933.3"/>
</dbReference>
<reference evidence="9" key="2">
    <citation type="journal article" date="2016" name="Nat. Commun.">
        <title>The channel catfish genome sequence provides insights into the evolution of scale formation in teleosts.</title>
        <authorList>
            <person name="Liu Z."/>
            <person name="Liu S."/>
            <person name="Yao J."/>
            <person name="Bao L."/>
            <person name="Zhang J."/>
            <person name="Li Y."/>
            <person name="Jiang C."/>
            <person name="Sun L."/>
            <person name="Wang R."/>
            <person name="Zhang Y."/>
            <person name="Zhou T."/>
            <person name="Zeng Q."/>
            <person name="Fu Q."/>
            <person name="Gao S."/>
            <person name="Li N."/>
            <person name="Koren S."/>
            <person name="Jiang Y."/>
            <person name="Zimin A."/>
            <person name="Xu P."/>
            <person name="Phillippy A.M."/>
            <person name="Geng X."/>
            <person name="Song L."/>
            <person name="Sun F."/>
            <person name="Li C."/>
            <person name="Wang X."/>
            <person name="Chen A."/>
            <person name="Jin Y."/>
            <person name="Yuan Z."/>
            <person name="Yang Y."/>
            <person name="Tan S."/>
            <person name="Peatman E."/>
            <person name="Lu J."/>
            <person name="Qin Z."/>
            <person name="Dunham R."/>
            <person name="Li Z."/>
            <person name="Sonstegard T."/>
            <person name="Feng J."/>
            <person name="Danzmann R.G."/>
            <person name="Schroeder S."/>
            <person name="Scheffler B."/>
            <person name="Duke M.V."/>
            <person name="Ballard L."/>
            <person name="Kucuktas H."/>
            <person name="Kaltenboeck L."/>
            <person name="Liu H."/>
            <person name="Armbruster J."/>
            <person name="Xie Y."/>
            <person name="Kirby M.L."/>
            <person name="Tian Y."/>
            <person name="Flanagan M.E."/>
            <person name="Mu W."/>
            <person name="Waldbieser G.C."/>
        </authorList>
    </citation>
    <scope>NUCLEOTIDE SEQUENCE [LARGE SCALE GENOMIC DNA]</scope>
    <source>
        <strain evidence="9">SDA103</strain>
    </source>
</reference>
<evidence type="ECO:0000256" key="5">
    <source>
        <dbReference type="ARBA" id="ARBA00023242"/>
    </source>
</evidence>
<feature type="compositionally biased region" description="Basic and acidic residues" evidence="6">
    <location>
        <begin position="324"/>
        <end position="335"/>
    </location>
</feature>
<feature type="region of interest" description="Disordered" evidence="6">
    <location>
        <begin position="311"/>
        <end position="335"/>
    </location>
</feature>
<dbReference type="OMA" id="TTEERCE"/>
<dbReference type="OrthoDB" id="1918685at2759"/>
<dbReference type="Pfam" id="PF00385">
    <property type="entry name" value="Chromo"/>
    <property type="match status" value="1"/>
</dbReference>
<dbReference type="STRING" id="7998.ENSIPUP00000033754"/>
<protein>
    <submittedName>
        <fullName evidence="10 11">Chromobox homolog 7a</fullName>
    </submittedName>
    <submittedName>
        <fullName evidence="8">Chromobox protein 7</fullName>
    </submittedName>
</protein>
<dbReference type="SMART" id="SM00298">
    <property type="entry name" value="CHROMO"/>
    <property type="match status" value="1"/>
</dbReference>
<dbReference type="InterPro" id="IPR023779">
    <property type="entry name" value="Chromodomain_CS"/>
</dbReference>
<evidence type="ECO:0000259" key="7">
    <source>
        <dbReference type="PROSITE" id="PS50013"/>
    </source>
</evidence>
<dbReference type="CDD" id="cd18646">
    <property type="entry name" value="CD_Cbx7"/>
    <property type="match status" value="1"/>
</dbReference>
<feature type="compositionally biased region" description="Basic and acidic residues" evidence="6">
    <location>
        <begin position="188"/>
        <end position="205"/>
    </location>
</feature>
<dbReference type="Gene3D" id="2.40.50.40">
    <property type="match status" value="1"/>
</dbReference>
<dbReference type="FunFam" id="2.40.50.40:FF:000006">
    <property type="entry name" value="Chromobox protein homolog 7"/>
    <property type="match status" value="1"/>
</dbReference>
<dbReference type="InterPro" id="IPR000953">
    <property type="entry name" value="Chromo/chromo_shadow_dom"/>
</dbReference>
<dbReference type="InterPro" id="IPR033773">
    <property type="entry name" value="CBX7_C"/>
</dbReference>
<dbReference type="InterPro" id="IPR016197">
    <property type="entry name" value="Chromo-like_dom_sf"/>
</dbReference>
<dbReference type="PANTHER" id="PTHR47277:SF1">
    <property type="entry name" value="CHROMOBOX PROTEIN HOMOLOG 7"/>
    <property type="match status" value="1"/>
</dbReference>
<evidence type="ECO:0000256" key="2">
    <source>
        <dbReference type="ARBA" id="ARBA00022491"/>
    </source>
</evidence>
<keyword evidence="9" id="KW-1185">Reference proteome</keyword>
<accession>W5UAT9</accession>
<dbReference type="RefSeq" id="XP_017337421.1">
    <property type="nucleotide sequence ID" value="XM_017481932.3"/>
</dbReference>
<feature type="domain" description="Chromo" evidence="7">
    <location>
        <begin position="11"/>
        <end position="69"/>
    </location>
</feature>
<evidence type="ECO:0000313" key="10">
    <source>
        <dbReference type="RefSeq" id="XP_017337421.1"/>
    </source>
</evidence>
<dbReference type="Pfam" id="PF17218">
    <property type="entry name" value="CBX7_C"/>
    <property type="match status" value="1"/>
</dbReference>
<dbReference type="PROSITE" id="PS00598">
    <property type="entry name" value="CHROMO_1"/>
    <property type="match status" value="1"/>
</dbReference>
<evidence type="ECO:0000313" key="11">
    <source>
        <dbReference type="RefSeq" id="XP_017337422.1"/>
    </source>
</evidence>
<dbReference type="PANTHER" id="PTHR47277">
    <property type="entry name" value="CHROMOBOX PROTEIN HOMOLOG 7"/>
    <property type="match status" value="1"/>
</dbReference>
<evidence type="ECO:0000313" key="8">
    <source>
        <dbReference type="EMBL" id="AHH39078.1"/>
    </source>
</evidence>
<dbReference type="GO" id="GO:0035102">
    <property type="term" value="C:PRC1 complex"/>
    <property type="evidence" value="ECO:0007669"/>
    <property type="project" value="InterPro"/>
</dbReference>
<name>W5UAT9_ICTPU</name>
<comment type="subcellular location">
    <subcellularLocation>
        <location evidence="1">Nucleus</location>
    </subcellularLocation>
</comment>
<sequence>MELSSIGEQVFAVESITKKRVRKGNVEYLLKWQGWPPKYSTWEPEDNILDPRLVLAFEEKEERDRAQAHRRKGLRPRRLVLRNIYAMELRSAQKTSEKPAPRFRLSLARSMGAGLQHNARRCRNGEGGVYHRLLKRRSRQFVPKSLESAESPRQRTLTLEKNAAEEDEQEKEWEKEEEQQEKKKRRKTENEEHHDIPHGPEMTEDHVLSTQETVITDGKPEHCASSPDCEVKPPSTEIGSATTAADQSASTTITNTYEHKPITDTSGVGVTQDQPTTDKSLNSSSGVGVITDRLQNRASVITVRFGSIDRSAQDEEKETGETDSDAKRETDKDEVTAECTTTLQLSAEVRTDESQASECTRHPGKVIVTNVTINSLTVTFKEATAAEGFFSSYGLQV</sequence>